<comment type="caution">
    <text evidence="2">The sequence shown here is derived from an EMBL/GenBank/DDBJ whole genome shotgun (WGS) entry which is preliminary data.</text>
</comment>
<evidence type="ECO:0008006" key="3">
    <source>
        <dbReference type="Google" id="ProtNLM"/>
    </source>
</evidence>
<accession>X0SEE7</accession>
<dbReference type="AlphaFoldDB" id="X0SEE7"/>
<protein>
    <recommendedName>
        <fullName evidence="3">Small basic protein</fullName>
    </recommendedName>
</protein>
<feature type="region of interest" description="Disordered" evidence="1">
    <location>
        <begin position="80"/>
        <end position="105"/>
    </location>
</feature>
<proteinExistence type="predicted"/>
<dbReference type="InterPro" id="IPR026405">
    <property type="entry name" value="Chlam/Ver/Plancto_rRNA"/>
</dbReference>
<dbReference type="NCBIfam" id="TIGR04137">
    <property type="entry name" value="Chlam_Ver_rRNA"/>
    <property type="match status" value="1"/>
</dbReference>
<evidence type="ECO:0000313" key="2">
    <source>
        <dbReference type="EMBL" id="GAF74272.1"/>
    </source>
</evidence>
<name>X0SEE7_9ZZZZ</name>
<sequence length="105" mass="11133">MSIHKSLKSKGKLKRHRSVLTRTERLDALKNEERWQDGDSIYGLPKVRVIRAKRKKAKKEEEVDEAALVGEGIAGEAAAGEAAGGEAAGGEAAAAKAAPKKGKEA</sequence>
<evidence type="ECO:0000256" key="1">
    <source>
        <dbReference type="SAM" id="MobiDB-lite"/>
    </source>
</evidence>
<organism evidence="2">
    <name type="scientific">marine sediment metagenome</name>
    <dbReference type="NCBI Taxonomy" id="412755"/>
    <lineage>
        <taxon>unclassified sequences</taxon>
        <taxon>metagenomes</taxon>
        <taxon>ecological metagenomes</taxon>
    </lineage>
</organism>
<reference evidence="2" key="1">
    <citation type="journal article" date="2014" name="Front. Microbiol.">
        <title>High frequency of phylogenetically diverse reductive dehalogenase-homologous genes in deep subseafloor sedimentary metagenomes.</title>
        <authorList>
            <person name="Kawai M."/>
            <person name="Futagami T."/>
            <person name="Toyoda A."/>
            <person name="Takaki Y."/>
            <person name="Nishi S."/>
            <person name="Hori S."/>
            <person name="Arai W."/>
            <person name="Tsubouchi T."/>
            <person name="Morono Y."/>
            <person name="Uchiyama I."/>
            <person name="Ito T."/>
            <person name="Fujiyama A."/>
            <person name="Inagaki F."/>
            <person name="Takami H."/>
        </authorList>
    </citation>
    <scope>NUCLEOTIDE SEQUENCE</scope>
    <source>
        <strain evidence="2">Expedition CK06-06</strain>
    </source>
</reference>
<gene>
    <name evidence="2" type="ORF">S01H1_03081</name>
</gene>
<dbReference type="EMBL" id="BARS01001625">
    <property type="protein sequence ID" value="GAF74272.1"/>
    <property type="molecule type" value="Genomic_DNA"/>
</dbReference>